<name>A0A8J3RRH6_9ACTN</name>
<dbReference type="RefSeq" id="WP_307837383.1">
    <property type="nucleotide sequence ID" value="NZ_BOOH01000023.1"/>
</dbReference>
<keyword evidence="4" id="KW-1185">Reference proteome</keyword>
<evidence type="ECO:0008006" key="5">
    <source>
        <dbReference type="Google" id="ProtNLM"/>
    </source>
</evidence>
<gene>
    <name evidence="3" type="ORF">Plo01_33770</name>
</gene>
<organism evidence="3 4">
    <name type="scientific">Planobispora longispora</name>
    <dbReference type="NCBI Taxonomy" id="28887"/>
    <lineage>
        <taxon>Bacteria</taxon>
        <taxon>Bacillati</taxon>
        <taxon>Actinomycetota</taxon>
        <taxon>Actinomycetes</taxon>
        <taxon>Streptosporangiales</taxon>
        <taxon>Streptosporangiaceae</taxon>
        <taxon>Planobispora</taxon>
    </lineage>
</organism>
<keyword evidence="2" id="KW-0812">Transmembrane</keyword>
<keyword evidence="2" id="KW-0472">Membrane</keyword>
<evidence type="ECO:0000313" key="3">
    <source>
        <dbReference type="EMBL" id="GIH76948.1"/>
    </source>
</evidence>
<dbReference type="EMBL" id="BOOH01000023">
    <property type="protein sequence ID" value="GIH76948.1"/>
    <property type="molecule type" value="Genomic_DNA"/>
</dbReference>
<feature type="transmembrane region" description="Helical" evidence="2">
    <location>
        <begin position="79"/>
        <end position="98"/>
    </location>
</feature>
<feature type="transmembrane region" description="Helical" evidence="2">
    <location>
        <begin position="6"/>
        <end position="28"/>
    </location>
</feature>
<reference evidence="3 4" key="1">
    <citation type="submission" date="2021-01" db="EMBL/GenBank/DDBJ databases">
        <title>Whole genome shotgun sequence of Planobispora longispora NBRC 13918.</title>
        <authorList>
            <person name="Komaki H."/>
            <person name="Tamura T."/>
        </authorList>
    </citation>
    <scope>NUCLEOTIDE SEQUENCE [LARGE SCALE GENOMIC DNA]</scope>
    <source>
        <strain evidence="3 4">NBRC 13918</strain>
    </source>
</reference>
<feature type="transmembrane region" description="Helical" evidence="2">
    <location>
        <begin position="40"/>
        <end position="59"/>
    </location>
</feature>
<comment type="caution">
    <text evidence="3">The sequence shown here is derived from an EMBL/GenBank/DDBJ whole genome shotgun (WGS) entry which is preliminary data.</text>
</comment>
<sequence>MLTFADIPWLALCAGLTGVGLVVSFLMLRRRGAAAGLRMAAWSLLPVAAYLTDALPTLWDIGTAVTGFVAGLVFNPKVWAGVAVAGLSVVLFLVSGVLRARRLSSARTAAPGTPAVPAAARGAAGQGSGATVTQPLPQRTPGAAARPGALKPGSKPAAKPAEDDDFSDIEAILKRRGIG</sequence>
<accession>A0A8J3RRH6</accession>
<keyword evidence="2" id="KW-1133">Transmembrane helix</keyword>
<evidence type="ECO:0000256" key="1">
    <source>
        <dbReference type="SAM" id="MobiDB-lite"/>
    </source>
</evidence>
<proteinExistence type="predicted"/>
<feature type="region of interest" description="Disordered" evidence="1">
    <location>
        <begin position="109"/>
        <end position="166"/>
    </location>
</feature>
<evidence type="ECO:0000256" key="2">
    <source>
        <dbReference type="SAM" id="Phobius"/>
    </source>
</evidence>
<dbReference type="Proteomes" id="UP000616724">
    <property type="component" value="Unassembled WGS sequence"/>
</dbReference>
<dbReference type="AlphaFoldDB" id="A0A8J3RRH6"/>
<evidence type="ECO:0000313" key="4">
    <source>
        <dbReference type="Proteomes" id="UP000616724"/>
    </source>
</evidence>
<protein>
    <recommendedName>
        <fullName evidence="5">Cellulose synthase</fullName>
    </recommendedName>
</protein>
<feature type="compositionally biased region" description="Low complexity" evidence="1">
    <location>
        <begin position="109"/>
        <end position="123"/>
    </location>
</feature>